<accession>Q7U974</accession>
<evidence type="ECO:0000256" key="1">
    <source>
        <dbReference type="SAM" id="MobiDB-lite"/>
    </source>
</evidence>
<dbReference type="Proteomes" id="UP000001422">
    <property type="component" value="Chromosome"/>
</dbReference>
<feature type="compositionally biased region" description="Basic and acidic residues" evidence="1">
    <location>
        <begin position="74"/>
        <end position="84"/>
    </location>
</feature>
<dbReference type="RefSeq" id="WP_011127258.1">
    <property type="nucleotide sequence ID" value="NC_005070.1"/>
</dbReference>
<dbReference type="KEGG" id="syw:SYNW0384"/>
<name>Q7U974_PARMW</name>
<feature type="region of interest" description="Disordered" evidence="1">
    <location>
        <begin position="1"/>
        <end position="21"/>
    </location>
</feature>
<gene>
    <name evidence="2" type="ordered locus">SYNW0384</name>
</gene>
<dbReference type="EMBL" id="BX569690">
    <property type="protein sequence ID" value="CAE06899.1"/>
    <property type="molecule type" value="Genomic_DNA"/>
</dbReference>
<dbReference type="HOGENOM" id="CLU_2526360_0_0_3"/>
<keyword evidence="3" id="KW-1185">Reference proteome</keyword>
<reference evidence="2 3" key="1">
    <citation type="journal article" date="2003" name="Nature">
        <title>The genome of a motile marine Synechococcus.</title>
        <authorList>
            <person name="Palenik B."/>
            <person name="Brahamsha B."/>
            <person name="Larimer F."/>
            <person name="Land M."/>
            <person name="Hauser L."/>
            <person name="Chain P."/>
            <person name="Lamerdin J."/>
            <person name="Regala W."/>
            <person name="Allen E.A."/>
            <person name="McCarren J."/>
            <person name="Paulsen I."/>
            <person name="Dufresne A."/>
            <person name="Partensky F."/>
            <person name="Webb E."/>
            <person name="Waterbury J."/>
        </authorList>
    </citation>
    <scope>NUCLEOTIDE SEQUENCE [LARGE SCALE GENOMIC DNA]</scope>
    <source>
        <strain evidence="2 3">WH8102</strain>
    </source>
</reference>
<organism evidence="2 3">
    <name type="scientific">Parasynechococcus marenigrum (strain WH8102)</name>
    <dbReference type="NCBI Taxonomy" id="84588"/>
    <lineage>
        <taxon>Bacteria</taxon>
        <taxon>Bacillati</taxon>
        <taxon>Cyanobacteriota</taxon>
        <taxon>Cyanophyceae</taxon>
        <taxon>Synechococcales</taxon>
        <taxon>Prochlorococcaceae</taxon>
        <taxon>Parasynechococcus</taxon>
        <taxon>Parasynechococcus marenigrum</taxon>
    </lineage>
</organism>
<dbReference type="eggNOG" id="ENOG5030TTI">
    <property type="taxonomic scope" value="Bacteria"/>
</dbReference>
<protein>
    <submittedName>
        <fullName evidence="2">Uncharacterized protein</fullName>
    </submittedName>
</protein>
<proteinExistence type="predicted"/>
<evidence type="ECO:0000313" key="2">
    <source>
        <dbReference type="EMBL" id="CAE06899.1"/>
    </source>
</evidence>
<dbReference type="AlphaFoldDB" id="Q7U974"/>
<sequence length="84" mass="9023">MTAIPGGESQGDLFKDSSSMDQAEINNWQTIAESMEAKGDTESWFYLRARAIADGKPDPMPNLSELMGGSAAQRHKDSDAGQSS</sequence>
<evidence type="ECO:0000313" key="3">
    <source>
        <dbReference type="Proteomes" id="UP000001422"/>
    </source>
</evidence>
<feature type="region of interest" description="Disordered" evidence="1">
    <location>
        <begin position="55"/>
        <end position="84"/>
    </location>
</feature>